<dbReference type="SUPFAM" id="SSF52540">
    <property type="entry name" value="P-loop containing nucleoside triphosphate hydrolases"/>
    <property type="match status" value="1"/>
</dbReference>
<feature type="compositionally biased region" description="Pro residues" evidence="1">
    <location>
        <begin position="94"/>
        <end position="103"/>
    </location>
</feature>
<sequence length="471" mass="48842">MRPPDQSWQSAVLSELGMFQTGLVVPRGSAVSGPVDDGSGMAPIHDAPPHQMATSRQPPLESTHPAGPEEPLVPVAPQQSARPATESGQAPAFPVQPPAPPSQWPVDPVPASDVPSPPEPGAFEIPLVGFPAELLDDPAPLGPDPSAGHQPRQARPPETGAPASPSAGPPRLEAADLVARNRHGDPMARRVGRGIRHVVGAGAQDLRLQGEAADLLGRRVPGHRQIAVVSVRGGAGKTTMAALLATALARHRADRVLAVDADADLGSLPLRLGVRSEHCLFDLAERRPEGFEEAARYLARTEDGVWVLPATRGGRIAGEFTLETFQAALGSVNRYFAAAVVDCGAGILTELHGGILATTHSQVLVTSATVDGALSAQGALEWFTNSGQGALLARTVIAMVSHAPHADADIDRAVRMLKEGGMHVVLVPYDRHLAMGGTLEPDKLGGGTKSAITKVAADVFARALGLPGVEG</sequence>
<dbReference type="InterPro" id="IPR050625">
    <property type="entry name" value="ParA/MinD_ATPase"/>
</dbReference>
<feature type="compositionally biased region" description="Low complexity" evidence="1">
    <location>
        <begin position="104"/>
        <end position="114"/>
    </location>
</feature>
<feature type="region of interest" description="Disordered" evidence="1">
    <location>
        <begin position="26"/>
        <end position="171"/>
    </location>
</feature>
<gene>
    <name evidence="3" type="ORF">GCM10010191_44370</name>
</gene>
<dbReference type="Proteomes" id="UP001501231">
    <property type="component" value="Unassembled WGS sequence"/>
</dbReference>
<dbReference type="EMBL" id="BAAARW010000016">
    <property type="protein sequence ID" value="GAA2426877.1"/>
    <property type="molecule type" value="Genomic_DNA"/>
</dbReference>
<evidence type="ECO:0000256" key="1">
    <source>
        <dbReference type="SAM" id="MobiDB-lite"/>
    </source>
</evidence>
<feature type="domain" description="CobQ/CobB/MinD/ParA nucleotide binding" evidence="2">
    <location>
        <begin position="226"/>
        <end position="401"/>
    </location>
</feature>
<dbReference type="PANTHER" id="PTHR43384:SF14">
    <property type="entry name" value="ESX-1 SECRETION-ASSOCIATED PROTEIN ESPI"/>
    <property type="match status" value="1"/>
</dbReference>
<comment type="caution">
    <text evidence="3">The sequence shown here is derived from an EMBL/GenBank/DDBJ whole genome shotgun (WGS) entry which is preliminary data.</text>
</comment>
<dbReference type="Gene3D" id="3.40.50.300">
    <property type="entry name" value="P-loop containing nucleotide triphosphate hydrolases"/>
    <property type="match status" value="1"/>
</dbReference>
<proteinExistence type="predicted"/>
<feature type="compositionally biased region" description="Polar residues" evidence="1">
    <location>
        <begin position="77"/>
        <end position="88"/>
    </location>
</feature>
<feature type="compositionally biased region" description="Low complexity" evidence="1">
    <location>
        <begin position="156"/>
        <end position="170"/>
    </location>
</feature>
<name>A0ABN3JCA0_9ACTN</name>
<dbReference type="RefSeq" id="WP_344591251.1">
    <property type="nucleotide sequence ID" value="NZ_BAAARW010000016.1"/>
</dbReference>
<dbReference type="InterPro" id="IPR027417">
    <property type="entry name" value="P-loop_NTPase"/>
</dbReference>
<reference evidence="3 4" key="1">
    <citation type="journal article" date="2019" name="Int. J. Syst. Evol. Microbiol.">
        <title>The Global Catalogue of Microorganisms (GCM) 10K type strain sequencing project: providing services to taxonomists for standard genome sequencing and annotation.</title>
        <authorList>
            <consortium name="The Broad Institute Genomics Platform"/>
            <consortium name="The Broad Institute Genome Sequencing Center for Infectious Disease"/>
            <person name="Wu L."/>
            <person name="Ma J."/>
        </authorList>
    </citation>
    <scope>NUCLEOTIDE SEQUENCE [LARGE SCALE GENOMIC DNA]</scope>
    <source>
        <strain evidence="3 4">JCM 3325</strain>
    </source>
</reference>
<feature type="compositionally biased region" description="Low complexity" evidence="1">
    <location>
        <begin position="131"/>
        <end position="147"/>
    </location>
</feature>
<dbReference type="InterPro" id="IPR002586">
    <property type="entry name" value="CobQ/CobB/MinD/ParA_Nub-bd_dom"/>
</dbReference>
<evidence type="ECO:0000259" key="2">
    <source>
        <dbReference type="Pfam" id="PF01656"/>
    </source>
</evidence>
<evidence type="ECO:0000313" key="4">
    <source>
        <dbReference type="Proteomes" id="UP001501231"/>
    </source>
</evidence>
<keyword evidence="4" id="KW-1185">Reference proteome</keyword>
<evidence type="ECO:0000313" key="3">
    <source>
        <dbReference type="EMBL" id="GAA2426877.1"/>
    </source>
</evidence>
<organism evidence="3 4">
    <name type="scientific">Actinomadura vinacea</name>
    <dbReference type="NCBI Taxonomy" id="115336"/>
    <lineage>
        <taxon>Bacteria</taxon>
        <taxon>Bacillati</taxon>
        <taxon>Actinomycetota</taxon>
        <taxon>Actinomycetes</taxon>
        <taxon>Streptosporangiales</taxon>
        <taxon>Thermomonosporaceae</taxon>
        <taxon>Actinomadura</taxon>
    </lineage>
</organism>
<accession>A0ABN3JCA0</accession>
<dbReference type="PANTHER" id="PTHR43384">
    <property type="entry name" value="SEPTUM SITE-DETERMINING PROTEIN MIND HOMOLOG, CHLOROPLASTIC-RELATED"/>
    <property type="match status" value="1"/>
</dbReference>
<protein>
    <recommendedName>
        <fullName evidence="2">CobQ/CobB/MinD/ParA nucleotide binding domain-containing protein</fullName>
    </recommendedName>
</protein>
<dbReference type="Pfam" id="PF01656">
    <property type="entry name" value="CbiA"/>
    <property type="match status" value="1"/>
</dbReference>